<dbReference type="AlphaFoldDB" id="A0A2S7K7D0"/>
<dbReference type="Proteomes" id="UP000239504">
    <property type="component" value="Unassembled WGS sequence"/>
</dbReference>
<feature type="transmembrane region" description="Helical" evidence="1">
    <location>
        <begin position="190"/>
        <end position="211"/>
    </location>
</feature>
<organism evidence="3 4">
    <name type="scientific">Hyphococcus luteus</name>
    <dbReference type="NCBI Taxonomy" id="2058213"/>
    <lineage>
        <taxon>Bacteria</taxon>
        <taxon>Pseudomonadati</taxon>
        <taxon>Pseudomonadota</taxon>
        <taxon>Alphaproteobacteria</taxon>
        <taxon>Parvularculales</taxon>
        <taxon>Parvularculaceae</taxon>
        <taxon>Hyphococcus</taxon>
    </lineage>
</organism>
<evidence type="ECO:0000256" key="1">
    <source>
        <dbReference type="SAM" id="Phobius"/>
    </source>
</evidence>
<dbReference type="OrthoDB" id="104711at2"/>
<feature type="domain" description="Fatty acid desaturase" evidence="2">
    <location>
        <begin position="55"/>
        <end position="320"/>
    </location>
</feature>
<evidence type="ECO:0000313" key="3">
    <source>
        <dbReference type="EMBL" id="PQA88410.1"/>
    </source>
</evidence>
<dbReference type="Pfam" id="PF00487">
    <property type="entry name" value="FA_desaturase"/>
    <property type="match status" value="1"/>
</dbReference>
<evidence type="ECO:0000313" key="4">
    <source>
        <dbReference type="Proteomes" id="UP000239504"/>
    </source>
</evidence>
<evidence type="ECO:0000259" key="2">
    <source>
        <dbReference type="Pfam" id="PF00487"/>
    </source>
</evidence>
<feature type="transmembrane region" description="Helical" evidence="1">
    <location>
        <begin position="56"/>
        <end position="75"/>
    </location>
</feature>
<accession>A0A2S7K7D0</accession>
<keyword evidence="4" id="KW-1185">Reference proteome</keyword>
<keyword evidence="1" id="KW-0472">Membrane</keyword>
<keyword evidence="1" id="KW-1133">Transmembrane helix</keyword>
<dbReference type="GO" id="GO:0006629">
    <property type="term" value="P:lipid metabolic process"/>
    <property type="evidence" value="ECO:0007669"/>
    <property type="project" value="InterPro"/>
</dbReference>
<dbReference type="InterPro" id="IPR012171">
    <property type="entry name" value="Fatty_acid_desaturase"/>
</dbReference>
<comment type="caution">
    <text evidence="3">The sequence shown here is derived from an EMBL/GenBank/DDBJ whole genome shotgun (WGS) entry which is preliminary data.</text>
</comment>
<dbReference type="EMBL" id="PJCH01000005">
    <property type="protein sequence ID" value="PQA88410.1"/>
    <property type="molecule type" value="Genomic_DNA"/>
</dbReference>
<dbReference type="InterPro" id="IPR005804">
    <property type="entry name" value="FA_desaturase_dom"/>
</dbReference>
<reference evidence="3 4" key="1">
    <citation type="submission" date="2017-12" db="EMBL/GenBank/DDBJ databases">
        <authorList>
            <person name="Hurst M.R.H."/>
        </authorList>
    </citation>
    <scope>NUCLEOTIDE SEQUENCE [LARGE SCALE GENOMIC DNA]</scope>
    <source>
        <strain evidence="3 4">SY-3-19</strain>
    </source>
</reference>
<dbReference type="PANTHER" id="PTHR32100">
    <property type="entry name" value="OMEGA-6 FATTY ACID DESATURASE, CHLOROPLASTIC"/>
    <property type="match status" value="1"/>
</dbReference>
<feature type="transmembrane region" description="Helical" evidence="1">
    <location>
        <begin position="31"/>
        <end position="50"/>
    </location>
</feature>
<dbReference type="RefSeq" id="WP_104829654.1">
    <property type="nucleotide sequence ID" value="NZ_PJCH01000005.1"/>
</dbReference>
<name>A0A2S7K7D0_9PROT</name>
<proteinExistence type="predicted"/>
<keyword evidence="1" id="KW-0812">Transmembrane</keyword>
<protein>
    <recommendedName>
        <fullName evidence="2">Fatty acid desaturase domain-containing protein</fullName>
    </recommendedName>
</protein>
<feature type="transmembrane region" description="Helical" evidence="1">
    <location>
        <begin position="217"/>
        <end position="242"/>
    </location>
</feature>
<sequence length="368" mass="42544">MTNNAQLTGRPFEWLSEEDRKAVETPSWSKGARIAIFHFAFYIATLYLAIGPFPLWANLIGGFLNGFALGLLFIIGHDCVHKCFFPNLRANQIMGRLTFLPTAHSASLWEAGHNRFHHGKTNFKGVDYVWTPMSLEDYRAASPWRRFLERLNRGLVGQFFNYPVTIWIPKLILPVAPEVRAQWKRYAWDSVLVVLGHGAIIAAILALGKMWNPEMSYLAIFAVAWLLPMIVWNFLASFSFYLHHAHEDQHWFDRPEDWSFYQSVIEGTTHLEIPALKWLGLYYNVMEHTAHHALSTIPIYHLDKAGKILRAHYGDAVTAYEFSFRDYFRILKACKLYDYRNHQWTDFEGNPTGPALNERREPVLAAAQ</sequence>
<dbReference type="GO" id="GO:0016491">
    <property type="term" value="F:oxidoreductase activity"/>
    <property type="evidence" value="ECO:0007669"/>
    <property type="project" value="InterPro"/>
</dbReference>
<gene>
    <name evidence="3" type="ORF">CW354_08945</name>
</gene>